<evidence type="ECO:0000256" key="8">
    <source>
        <dbReference type="ARBA" id="ARBA00022779"/>
    </source>
</evidence>
<keyword evidence="4" id="KW-1003">Cell membrane</keyword>
<evidence type="ECO:0000256" key="1">
    <source>
        <dbReference type="ARBA" id="ARBA00004429"/>
    </source>
</evidence>
<evidence type="ECO:0000256" key="4">
    <source>
        <dbReference type="ARBA" id="ARBA00022475"/>
    </source>
</evidence>
<proteinExistence type="inferred from homology"/>
<dbReference type="PANTHER" id="PTHR30433">
    <property type="entry name" value="CHEMOTAXIS PROTEIN MOTA"/>
    <property type="match status" value="1"/>
</dbReference>
<dbReference type="GO" id="GO:1902600">
    <property type="term" value="P:proton transmembrane transport"/>
    <property type="evidence" value="ECO:0007669"/>
    <property type="project" value="UniProtKB-KW"/>
</dbReference>
<dbReference type="InterPro" id="IPR022522">
    <property type="entry name" value="Flagellar_motor_stator_MotA"/>
</dbReference>
<evidence type="ECO:0000256" key="7">
    <source>
        <dbReference type="ARBA" id="ARBA00022692"/>
    </source>
</evidence>
<dbReference type="PROSITE" id="PS01307">
    <property type="entry name" value="MOTA"/>
    <property type="match status" value="1"/>
</dbReference>
<comment type="subcellular location">
    <subcellularLocation>
        <location evidence="1">Cell inner membrane</location>
        <topology evidence="1">Multi-pass membrane protein</topology>
    </subcellularLocation>
</comment>
<dbReference type="InterPro" id="IPR047055">
    <property type="entry name" value="MotA-like"/>
</dbReference>
<feature type="domain" description="MotA/TolQ/ExbB proton channel" evidence="14">
    <location>
        <begin position="144"/>
        <end position="247"/>
    </location>
</feature>
<evidence type="ECO:0000256" key="6">
    <source>
        <dbReference type="ARBA" id="ARBA00022519"/>
    </source>
</evidence>
<keyword evidence="5" id="KW-0145">Chemotaxis</keyword>
<dbReference type="GO" id="GO:0005886">
    <property type="term" value="C:plasma membrane"/>
    <property type="evidence" value="ECO:0007669"/>
    <property type="project" value="UniProtKB-SubCell"/>
</dbReference>
<evidence type="ECO:0000256" key="12">
    <source>
        <dbReference type="ARBA" id="ARBA00023136"/>
    </source>
</evidence>
<evidence type="ECO:0000256" key="9">
    <source>
        <dbReference type="ARBA" id="ARBA00022781"/>
    </source>
</evidence>
<protein>
    <submittedName>
        <fullName evidence="16">Flagellar motor protein MotA</fullName>
    </submittedName>
</protein>
<gene>
    <name evidence="16" type="primary">motA</name>
    <name evidence="16" type="ORF">GCM10009090_36860</name>
</gene>
<dbReference type="Proteomes" id="UP000623958">
    <property type="component" value="Unassembled WGS sequence"/>
</dbReference>
<comment type="similarity">
    <text evidence="2">Belongs to the MotA family.</text>
</comment>
<dbReference type="AlphaFoldDB" id="A0A919KKW6"/>
<keyword evidence="17" id="KW-1185">Reference proteome</keyword>
<dbReference type="InterPro" id="IPR000540">
    <property type="entry name" value="Flag_MotA_CS"/>
</dbReference>
<dbReference type="GO" id="GO:0071978">
    <property type="term" value="P:bacterial-type flagellum-dependent swarming motility"/>
    <property type="evidence" value="ECO:0007669"/>
    <property type="project" value="InterPro"/>
</dbReference>
<keyword evidence="16" id="KW-0969">Cilium</keyword>
<keyword evidence="3" id="KW-0813">Transport</keyword>
<feature type="transmembrane region" description="Helical" evidence="13">
    <location>
        <begin position="207"/>
        <end position="229"/>
    </location>
</feature>
<name>A0A919KKW6_9XANT</name>
<dbReference type="EMBL" id="BNBA01000050">
    <property type="protein sequence ID" value="GHH60909.1"/>
    <property type="molecule type" value="Genomic_DNA"/>
</dbReference>
<feature type="transmembrane region" description="Helical" evidence="13">
    <location>
        <begin position="36"/>
        <end position="56"/>
    </location>
</feature>
<dbReference type="InterPro" id="IPR046786">
    <property type="entry name" value="MotA_N"/>
</dbReference>
<sequence>MIPPFSAAAMLILAGLVVVILSVLGGYVGAHGKLAALWQPYELVIIGGAAFGAFLVGTPARTVKATLAAVPAVFKGPKYKSQDYLDVLSLVYELLNKARREGFMALEDHVERPQESALFQTYPKVLADPHLVDFITDCLRLMIGSNIEPHELEPLLELELEKHHHEALAPAHALAKVSDGLPGFGIVAAVLGIVITMGSIGGEITEVGAHVAGALVGTFLGILLAYGFIGPLSAAVEARAEQDARIYESVKTALLACLRGYNPKIALEFARKTLPSDVRPGFSQFEAHLKTIK</sequence>
<dbReference type="GO" id="GO:0006935">
    <property type="term" value="P:chemotaxis"/>
    <property type="evidence" value="ECO:0007669"/>
    <property type="project" value="UniProtKB-KW"/>
</dbReference>
<evidence type="ECO:0000256" key="2">
    <source>
        <dbReference type="ARBA" id="ARBA00008038"/>
    </source>
</evidence>
<evidence type="ECO:0000259" key="14">
    <source>
        <dbReference type="Pfam" id="PF01618"/>
    </source>
</evidence>
<dbReference type="Pfam" id="PF20560">
    <property type="entry name" value="MotA_N"/>
    <property type="match status" value="1"/>
</dbReference>
<dbReference type="PANTHER" id="PTHR30433:SF4">
    <property type="entry name" value="MOTILITY PROTEIN A"/>
    <property type="match status" value="1"/>
</dbReference>
<keyword evidence="10 13" id="KW-1133">Transmembrane helix</keyword>
<keyword evidence="12 13" id="KW-0472">Membrane</keyword>
<keyword evidence="8" id="KW-0283">Flagellar rotation</keyword>
<evidence type="ECO:0000256" key="10">
    <source>
        <dbReference type="ARBA" id="ARBA00022989"/>
    </source>
</evidence>
<dbReference type="Pfam" id="PF01618">
    <property type="entry name" value="MotA_ExbB"/>
    <property type="match status" value="1"/>
</dbReference>
<keyword evidence="9" id="KW-0375">Hydrogen ion transport</keyword>
<evidence type="ECO:0000256" key="5">
    <source>
        <dbReference type="ARBA" id="ARBA00022500"/>
    </source>
</evidence>
<feature type="transmembrane region" description="Helical" evidence="13">
    <location>
        <begin position="7"/>
        <end position="30"/>
    </location>
</feature>
<keyword evidence="16" id="KW-0966">Cell projection</keyword>
<keyword evidence="11" id="KW-0406">Ion transport</keyword>
<organism evidence="16 17">
    <name type="scientific">Xanthomonas boreopolis</name>
    <dbReference type="NCBI Taxonomy" id="86183"/>
    <lineage>
        <taxon>Bacteria</taxon>
        <taxon>Pseudomonadati</taxon>
        <taxon>Pseudomonadota</taxon>
        <taxon>Gammaproteobacteria</taxon>
        <taxon>Lysobacterales</taxon>
        <taxon>Lysobacteraceae</taxon>
        <taxon>Xanthomonas</taxon>
    </lineage>
</organism>
<dbReference type="InterPro" id="IPR002898">
    <property type="entry name" value="MotA_ExbB_proton_chnl"/>
</dbReference>
<evidence type="ECO:0000313" key="17">
    <source>
        <dbReference type="Proteomes" id="UP000623958"/>
    </source>
</evidence>
<evidence type="ECO:0000256" key="13">
    <source>
        <dbReference type="SAM" id="Phobius"/>
    </source>
</evidence>
<reference evidence="16" key="1">
    <citation type="journal article" date="2014" name="Int. J. Syst. Evol. Microbiol.">
        <title>Complete genome sequence of Corynebacterium casei LMG S-19264T (=DSM 44701T), isolated from a smear-ripened cheese.</title>
        <authorList>
            <consortium name="US DOE Joint Genome Institute (JGI-PGF)"/>
            <person name="Walter F."/>
            <person name="Albersmeier A."/>
            <person name="Kalinowski J."/>
            <person name="Ruckert C."/>
        </authorList>
    </citation>
    <scope>NUCLEOTIDE SEQUENCE</scope>
    <source>
        <strain evidence="16">JCM 13306</strain>
    </source>
</reference>
<evidence type="ECO:0000256" key="3">
    <source>
        <dbReference type="ARBA" id="ARBA00022448"/>
    </source>
</evidence>
<evidence type="ECO:0000313" key="16">
    <source>
        <dbReference type="EMBL" id="GHH60909.1"/>
    </source>
</evidence>
<comment type="caution">
    <text evidence="16">The sequence shown here is derived from an EMBL/GenBank/DDBJ whole genome shotgun (WGS) entry which is preliminary data.</text>
</comment>
<keyword evidence="7 13" id="KW-0812">Transmembrane</keyword>
<feature type="domain" description="Motility protein A N-terminal" evidence="15">
    <location>
        <begin position="14"/>
        <end position="102"/>
    </location>
</feature>
<keyword evidence="16" id="KW-0282">Flagellum</keyword>
<evidence type="ECO:0000259" key="15">
    <source>
        <dbReference type="Pfam" id="PF20560"/>
    </source>
</evidence>
<feature type="transmembrane region" description="Helical" evidence="13">
    <location>
        <begin position="181"/>
        <end position="201"/>
    </location>
</feature>
<accession>A0A919KKW6</accession>
<reference evidence="16" key="2">
    <citation type="submission" date="2020-09" db="EMBL/GenBank/DDBJ databases">
        <authorList>
            <person name="Sun Q."/>
            <person name="Ohkuma M."/>
        </authorList>
    </citation>
    <scope>NUCLEOTIDE SEQUENCE</scope>
    <source>
        <strain evidence="16">JCM 13306</strain>
    </source>
</reference>
<keyword evidence="6" id="KW-0997">Cell inner membrane</keyword>
<evidence type="ECO:0000256" key="11">
    <source>
        <dbReference type="ARBA" id="ARBA00023065"/>
    </source>
</evidence>
<dbReference type="NCBIfam" id="TIGR03818">
    <property type="entry name" value="MotA1"/>
    <property type="match status" value="1"/>
</dbReference>